<dbReference type="AlphaFoldDB" id="A0AAW1W2W8"/>
<feature type="compositionally biased region" description="Polar residues" evidence="1">
    <location>
        <begin position="1"/>
        <end position="13"/>
    </location>
</feature>
<protein>
    <submittedName>
        <fullName evidence="2">Uncharacterized protein</fullName>
    </submittedName>
</protein>
<keyword evidence="3" id="KW-1185">Reference proteome</keyword>
<feature type="compositionally biased region" description="Basic and acidic residues" evidence="1">
    <location>
        <begin position="78"/>
        <end position="87"/>
    </location>
</feature>
<comment type="caution">
    <text evidence="2">The sequence shown here is derived from an EMBL/GenBank/DDBJ whole genome shotgun (WGS) entry which is preliminary data.</text>
</comment>
<evidence type="ECO:0000256" key="1">
    <source>
        <dbReference type="SAM" id="MobiDB-lite"/>
    </source>
</evidence>
<sequence length="129" mass="14690">MDPKGSKQQQPQEIPSFLSHPQPQQQQQQQQPHHHQQPNNNNVSENNDNKKPAESKDFQIAVADKEETKKQLAPKRSSNKDRHIKVEAEEGGYGCQLVRRQNLPIDSGIGPQIRWGDHSVACCSRRSRP</sequence>
<feature type="compositionally biased region" description="Basic and acidic residues" evidence="1">
    <location>
        <begin position="47"/>
        <end position="70"/>
    </location>
</feature>
<dbReference type="EMBL" id="JBEDUW010000007">
    <property type="protein sequence ID" value="KAK9913624.1"/>
    <property type="molecule type" value="Genomic_DNA"/>
</dbReference>
<feature type="region of interest" description="Disordered" evidence="1">
    <location>
        <begin position="1"/>
        <end position="87"/>
    </location>
</feature>
<evidence type="ECO:0000313" key="3">
    <source>
        <dbReference type="Proteomes" id="UP001457282"/>
    </source>
</evidence>
<name>A0AAW1W2W8_RUBAR</name>
<reference evidence="2 3" key="1">
    <citation type="journal article" date="2023" name="G3 (Bethesda)">
        <title>A chromosome-length genome assembly and annotation of blackberry (Rubus argutus, cv. 'Hillquist').</title>
        <authorList>
            <person name="Bruna T."/>
            <person name="Aryal R."/>
            <person name="Dudchenko O."/>
            <person name="Sargent D.J."/>
            <person name="Mead D."/>
            <person name="Buti M."/>
            <person name="Cavallini A."/>
            <person name="Hytonen T."/>
            <person name="Andres J."/>
            <person name="Pham M."/>
            <person name="Weisz D."/>
            <person name="Mascagni F."/>
            <person name="Usai G."/>
            <person name="Natali L."/>
            <person name="Bassil N."/>
            <person name="Fernandez G.E."/>
            <person name="Lomsadze A."/>
            <person name="Armour M."/>
            <person name="Olukolu B."/>
            <person name="Poorten T."/>
            <person name="Britton C."/>
            <person name="Davik J."/>
            <person name="Ashrafi H."/>
            <person name="Aiden E.L."/>
            <person name="Borodovsky M."/>
            <person name="Worthington M."/>
        </authorList>
    </citation>
    <scope>NUCLEOTIDE SEQUENCE [LARGE SCALE GENOMIC DNA]</scope>
    <source>
        <strain evidence="2">PI 553951</strain>
    </source>
</reference>
<feature type="compositionally biased region" description="Low complexity" evidence="1">
    <location>
        <begin position="20"/>
        <end position="46"/>
    </location>
</feature>
<accession>A0AAW1W2W8</accession>
<proteinExistence type="predicted"/>
<evidence type="ECO:0000313" key="2">
    <source>
        <dbReference type="EMBL" id="KAK9913624.1"/>
    </source>
</evidence>
<organism evidence="2 3">
    <name type="scientific">Rubus argutus</name>
    <name type="common">Southern blackberry</name>
    <dbReference type="NCBI Taxonomy" id="59490"/>
    <lineage>
        <taxon>Eukaryota</taxon>
        <taxon>Viridiplantae</taxon>
        <taxon>Streptophyta</taxon>
        <taxon>Embryophyta</taxon>
        <taxon>Tracheophyta</taxon>
        <taxon>Spermatophyta</taxon>
        <taxon>Magnoliopsida</taxon>
        <taxon>eudicotyledons</taxon>
        <taxon>Gunneridae</taxon>
        <taxon>Pentapetalae</taxon>
        <taxon>rosids</taxon>
        <taxon>fabids</taxon>
        <taxon>Rosales</taxon>
        <taxon>Rosaceae</taxon>
        <taxon>Rosoideae</taxon>
        <taxon>Rosoideae incertae sedis</taxon>
        <taxon>Rubus</taxon>
    </lineage>
</organism>
<dbReference type="Proteomes" id="UP001457282">
    <property type="component" value="Unassembled WGS sequence"/>
</dbReference>
<gene>
    <name evidence="2" type="ORF">M0R45_037434</name>
</gene>